<dbReference type="EMBL" id="NTFS01000424">
    <property type="protein sequence ID" value="PAX51297.1"/>
    <property type="molecule type" value="Genomic_DNA"/>
</dbReference>
<dbReference type="PANTHER" id="PTHR45566">
    <property type="entry name" value="HTH-TYPE TRANSCRIPTIONAL REGULATOR YHJB-RELATED"/>
    <property type="match status" value="1"/>
</dbReference>
<evidence type="ECO:0000256" key="1">
    <source>
        <dbReference type="PROSITE-ProRule" id="PRU00169"/>
    </source>
</evidence>
<dbReference type="SMART" id="SM00448">
    <property type="entry name" value="REC"/>
    <property type="match status" value="1"/>
</dbReference>
<evidence type="ECO:0000259" key="2">
    <source>
        <dbReference type="PROSITE" id="PS50110"/>
    </source>
</evidence>
<keyword evidence="4" id="KW-1185">Reference proteome</keyword>
<dbReference type="InterPro" id="IPR058245">
    <property type="entry name" value="NreC/VraR/RcsB-like_REC"/>
</dbReference>
<dbReference type="Gene3D" id="3.40.50.2300">
    <property type="match status" value="1"/>
</dbReference>
<dbReference type="InterPro" id="IPR051015">
    <property type="entry name" value="EvgA-like"/>
</dbReference>
<dbReference type="InterPro" id="IPR011006">
    <property type="entry name" value="CheY-like_superfamily"/>
</dbReference>
<keyword evidence="1" id="KW-0597">Phosphoprotein</keyword>
<organism evidence="3 4">
    <name type="scientific">Brunnivagina elsteri CCALA 953</name>
    <dbReference type="NCBI Taxonomy" id="987040"/>
    <lineage>
        <taxon>Bacteria</taxon>
        <taxon>Bacillati</taxon>
        <taxon>Cyanobacteriota</taxon>
        <taxon>Cyanophyceae</taxon>
        <taxon>Nostocales</taxon>
        <taxon>Calotrichaceae</taxon>
        <taxon>Brunnivagina</taxon>
    </lineage>
</organism>
<gene>
    <name evidence="3" type="ORF">CK510_25550</name>
</gene>
<comment type="caution">
    <text evidence="3">The sequence shown here is derived from an EMBL/GenBank/DDBJ whole genome shotgun (WGS) entry which is preliminary data.</text>
</comment>
<dbReference type="CDD" id="cd17535">
    <property type="entry name" value="REC_NarL-like"/>
    <property type="match status" value="1"/>
</dbReference>
<accession>A0A2A2TBX5</accession>
<feature type="domain" description="Response regulatory" evidence="2">
    <location>
        <begin position="7"/>
        <end position="154"/>
    </location>
</feature>
<proteinExistence type="predicted"/>
<dbReference type="GO" id="GO:0000160">
    <property type="term" value="P:phosphorelay signal transduction system"/>
    <property type="evidence" value="ECO:0007669"/>
    <property type="project" value="InterPro"/>
</dbReference>
<feature type="non-terminal residue" evidence="3">
    <location>
        <position position="416"/>
    </location>
</feature>
<dbReference type="PANTHER" id="PTHR45566:SF1">
    <property type="entry name" value="HTH-TYPE TRANSCRIPTIONAL REGULATOR YHJB-RELATED"/>
    <property type="match status" value="1"/>
</dbReference>
<name>A0A2A2TBX5_9CYAN</name>
<feature type="modified residue" description="4-aspartylphosphate" evidence="1">
    <location>
        <position position="64"/>
    </location>
</feature>
<dbReference type="PROSITE" id="PS50110">
    <property type="entry name" value="RESPONSE_REGULATORY"/>
    <property type="match status" value="1"/>
</dbReference>
<evidence type="ECO:0000313" key="3">
    <source>
        <dbReference type="EMBL" id="PAX51297.1"/>
    </source>
</evidence>
<dbReference type="AlphaFoldDB" id="A0A2A2TBX5"/>
<dbReference type="Proteomes" id="UP000218238">
    <property type="component" value="Unassembled WGS sequence"/>
</dbReference>
<dbReference type="InterPro" id="IPR001789">
    <property type="entry name" value="Sig_transdc_resp-reg_receiver"/>
</dbReference>
<sequence>MSDRTIKILLIDQDSIFRLGLRLVLDAEADLEVVGEAENDVEGLEIVARLTQDNQNRLDLVILDIDRGYSTASQSFSLPNILQTDLQTDLQTNPQASLQLCQQLKAQYPQLPILILSATQNQQLIKTAQTLGVNGYFPKGIAIRELIWAIDTVMSGNSPFFPPIPSAIPYSPSPISRYLNNLKLSGNRYIQANLVQVRGKLQIPGIPVLEKAVLAGKQRELFAARWLLNNILVVNQQTSQTEPVGNIPSIIGSVQQENIFNSSNQFDLSQNPNSQNINSQNLNLPSQLSPRGLQADLFSACVSQLQLPLQNVTDTYIEIDILRIEKKRELLYLILQKLGKTLDDLRNSQIEASQLYELNHVILRDLWQTSTIDFFGKFSRIRVGDNDLEIVSLLQQDGDVIQREILDYIPLFPELL</sequence>
<dbReference type="SUPFAM" id="SSF52172">
    <property type="entry name" value="CheY-like"/>
    <property type="match status" value="1"/>
</dbReference>
<reference evidence="3 4" key="1">
    <citation type="submission" date="2017-08" db="EMBL/GenBank/DDBJ databases">
        <title>Draft genome sequence of filamentous cyanobacterium Calothrix elsteri CCALA 953.</title>
        <authorList>
            <person name="Gagunashvili A.N."/>
            <person name="Elster J."/>
            <person name="Andresson O.S."/>
        </authorList>
    </citation>
    <scope>NUCLEOTIDE SEQUENCE [LARGE SCALE GENOMIC DNA]</scope>
    <source>
        <strain evidence="3 4">CCALA 953</strain>
    </source>
</reference>
<protein>
    <submittedName>
        <fullName evidence="3">Regulator</fullName>
    </submittedName>
</protein>
<evidence type="ECO:0000313" key="4">
    <source>
        <dbReference type="Proteomes" id="UP000218238"/>
    </source>
</evidence>